<feature type="domain" description="Glycosyl transferase family 1" evidence="1">
    <location>
        <begin position="179"/>
        <end position="340"/>
    </location>
</feature>
<gene>
    <name evidence="2" type="ORF">ACFPIB_13170</name>
</gene>
<name>A0ABW0EB45_9BACT</name>
<dbReference type="RefSeq" id="WP_378017924.1">
    <property type="nucleotide sequence ID" value="NZ_JBHSKT010000007.1"/>
</dbReference>
<dbReference type="PANTHER" id="PTHR12526">
    <property type="entry name" value="GLYCOSYLTRANSFERASE"/>
    <property type="match status" value="1"/>
</dbReference>
<dbReference type="CDD" id="cd03801">
    <property type="entry name" value="GT4_PimA-like"/>
    <property type="match status" value="1"/>
</dbReference>
<dbReference type="Gene3D" id="3.40.50.2000">
    <property type="entry name" value="Glycogen Phosphorylase B"/>
    <property type="match status" value="2"/>
</dbReference>
<evidence type="ECO:0000313" key="3">
    <source>
        <dbReference type="Proteomes" id="UP001596161"/>
    </source>
</evidence>
<sequence>MSTKLINQYISNCVLTVGPEYKNSKGGIGSLLEKYSQYFTVFNFIPTHKRQLKLLVLFYSIKQLFQVFKALCFNLNLRIIHLHCATRGSFIRKYILFFLGKYFLKKKVILHIHSGEFITFYQQSNLLLKYFIKHLVTKADILICLTNSWKVTFKATFGLNDVISLPNLVDKASELSLIQKKTKISNKTTFLFLGIIKEKKGIFDLIEATAILKNLYPDQFEVLIGGEGESTKLTQLINKYNLTDCIKRLGWIKEEQKHDTLINSDVYILPSYFEGLPMSILEAMSFGMPVIASNVGGIPEIVLDNENGYLIVPGEINELAKKMAAFLDNPTLIKSMGYNSLNRIKEYYPESVFLQLEGIYKSLLK</sequence>
<evidence type="ECO:0000259" key="1">
    <source>
        <dbReference type="Pfam" id="PF00534"/>
    </source>
</evidence>
<dbReference type="GO" id="GO:0016757">
    <property type="term" value="F:glycosyltransferase activity"/>
    <property type="evidence" value="ECO:0007669"/>
    <property type="project" value="UniProtKB-KW"/>
</dbReference>
<proteinExistence type="predicted"/>
<organism evidence="2 3">
    <name type="scientific">Adhaeribacter terreus</name>
    <dbReference type="NCBI Taxonomy" id="529703"/>
    <lineage>
        <taxon>Bacteria</taxon>
        <taxon>Pseudomonadati</taxon>
        <taxon>Bacteroidota</taxon>
        <taxon>Cytophagia</taxon>
        <taxon>Cytophagales</taxon>
        <taxon>Hymenobacteraceae</taxon>
        <taxon>Adhaeribacter</taxon>
    </lineage>
</organism>
<evidence type="ECO:0000313" key="2">
    <source>
        <dbReference type="EMBL" id="MFC5271568.1"/>
    </source>
</evidence>
<keyword evidence="2" id="KW-0808">Transferase</keyword>
<dbReference type="EMBL" id="JBHSKT010000007">
    <property type="protein sequence ID" value="MFC5271568.1"/>
    <property type="molecule type" value="Genomic_DNA"/>
</dbReference>
<dbReference type="Proteomes" id="UP001596161">
    <property type="component" value="Unassembled WGS sequence"/>
</dbReference>
<keyword evidence="3" id="KW-1185">Reference proteome</keyword>
<accession>A0ABW0EB45</accession>
<dbReference type="EC" id="2.4.-.-" evidence="2"/>
<keyword evidence="2" id="KW-0328">Glycosyltransferase</keyword>
<protein>
    <submittedName>
        <fullName evidence="2">Glycosyltransferase family 4 protein</fullName>
        <ecNumber evidence="2">2.4.-.-</ecNumber>
    </submittedName>
</protein>
<dbReference type="SUPFAM" id="SSF53756">
    <property type="entry name" value="UDP-Glycosyltransferase/glycogen phosphorylase"/>
    <property type="match status" value="1"/>
</dbReference>
<dbReference type="Pfam" id="PF00534">
    <property type="entry name" value="Glycos_transf_1"/>
    <property type="match status" value="1"/>
</dbReference>
<dbReference type="PANTHER" id="PTHR12526:SF630">
    <property type="entry name" value="GLYCOSYLTRANSFERASE"/>
    <property type="match status" value="1"/>
</dbReference>
<comment type="caution">
    <text evidence="2">The sequence shown here is derived from an EMBL/GenBank/DDBJ whole genome shotgun (WGS) entry which is preliminary data.</text>
</comment>
<reference evidence="3" key="1">
    <citation type="journal article" date="2019" name="Int. J. Syst. Evol. Microbiol.">
        <title>The Global Catalogue of Microorganisms (GCM) 10K type strain sequencing project: providing services to taxonomists for standard genome sequencing and annotation.</title>
        <authorList>
            <consortium name="The Broad Institute Genomics Platform"/>
            <consortium name="The Broad Institute Genome Sequencing Center for Infectious Disease"/>
            <person name="Wu L."/>
            <person name="Ma J."/>
        </authorList>
    </citation>
    <scope>NUCLEOTIDE SEQUENCE [LARGE SCALE GENOMIC DNA]</scope>
    <source>
        <strain evidence="3">KACC 12602</strain>
    </source>
</reference>
<dbReference type="InterPro" id="IPR001296">
    <property type="entry name" value="Glyco_trans_1"/>
</dbReference>